<feature type="compositionally biased region" description="Acidic residues" evidence="1">
    <location>
        <begin position="1731"/>
        <end position="1741"/>
    </location>
</feature>
<dbReference type="Gene3D" id="3.30.420.10">
    <property type="entry name" value="Ribonuclease H-like superfamily/Ribonuclease H"/>
    <property type="match status" value="1"/>
</dbReference>
<feature type="compositionally biased region" description="Basic residues" evidence="1">
    <location>
        <begin position="351"/>
        <end position="364"/>
    </location>
</feature>
<evidence type="ECO:0000256" key="1">
    <source>
        <dbReference type="SAM" id="MobiDB-lite"/>
    </source>
</evidence>
<name>A0A9P1GF77_9DINO</name>
<feature type="compositionally biased region" description="Acidic residues" evidence="1">
    <location>
        <begin position="233"/>
        <end position="265"/>
    </location>
</feature>
<feature type="region of interest" description="Disordered" evidence="1">
    <location>
        <begin position="1720"/>
        <end position="1902"/>
    </location>
</feature>
<feature type="compositionally biased region" description="Basic residues" evidence="1">
    <location>
        <begin position="1825"/>
        <end position="1834"/>
    </location>
</feature>
<reference evidence="4 5" key="2">
    <citation type="submission" date="2024-05" db="EMBL/GenBank/DDBJ databases">
        <authorList>
            <person name="Chen Y."/>
            <person name="Shah S."/>
            <person name="Dougan E. K."/>
            <person name="Thang M."/>
            <person name="Chan C."/>
        </authorList>
    </citation>
    <scope>NUCLEOTIDE SEQUENCE [LARGE SCALE GENOMIC DNA]</scope>
</reference>
<feature type="compositionally biased region" description="Basic and acidic residues" evidence="1">
    <location>
        <begin position="1742"/>
        <end position="1766"/>
    </location>
</feature>
<dbReference type="SUPFAM" id="SSF53098">
    <property type="entry name" value="Ribonuclease H-like"/>
    <property type="match status" value="1"/>
</dbReference>
<dbReference type="EMBL" id="CAMXCT020004957">
    <property type="protein sequence ID" value="CAL1164248.1"/>
    <property type="molecule type" value="Genomic_DNA"/>
</dbReference>
<feature type="region of interest" description="Disordered" evidence="1">
    <location>
        <begin position="205"/>
        <end position="274"/>
    </location>
</feature>
<feature type="region of interest" description="Disordered" evidence="1">
    <location>
        <begin position="582"/>
        <end position="603"/>
    </location>
</feature>
<dbReference type="Proteomes" id="UP001152797">
    <property type="component" value="Unassembled WGS sequence"/>
</dbReference>
<reference evidence="3" key="1">
    <citation type="submission" date="2022-10" db="EMBL/GenBank/DDBJ databases">
        <authorList>
            <person name="Chen Y."/>
            <person name="Dougan E. K."/>
            <person name="Chan C."/>
            <person name="Rhodes N."/>
            <person name="Thang M."/>
        </authorList>
    </citation>
    <scope>NUCLEOTIDE SEQUENCE</scope>
</reference>
<feature type="compositionally biased region" description="Polar residues" evidence="1">
    <location>
        <begin position="1854"/>
        <end position="1863"/>
    </location>
</feature>
<evidence type="ECO:0000259" key="2">
    <source>
        <dbReference type="PROSITE" id="PS50994"/>
    </source>
</evidence>
<comment type="caution">
    <text evidence="3">The sequence shown here is derived from an EMBL/GenBank/DDBJ whole genome shotgun (WGS) entry which is preliminary data.</text>
</comment>
<keyword evidence="5" id="KW-1185">Reference proteome</keyword>
<dbReference type="Gene3D" id="3.30.65.10">
    <property type="entry name" value="Bacterial Topoisomerase I, domain 1"/>
    <property type="match status" value="1"/>
</dbReference>
<dbReference type="InterPro" id="IPR012337">
    <property type="entry name" value="RNaseH-like_sf"/>
</dbReference>
<organism evidence="3">
    <name type="scientific">Cladocopium goreaui</name>
    <dbReference type="NCBI Taxonomy" id="2562237"/>
    <lineage>
        <taxon>Eukaryota</taxon>
        <taxon>Sar</taxon>
        <taxon>Alveolata</taxon>
        <taxon>Dinophyceae</taxon>
        <taxon>Suessiales</taxon>
        <taxon>Symbiodiniaceae</taxon>
        <taxon>Cladocopium</taxon>
    </lineage>
</organism>
<evidence type="ECO:0000313" key="5">
    <source>
        <dbReference type="Proteomes" id="UP001152797"/>
    </source>
</evidence>
<dbReference type="GO" id="GO:0003676">
    <property type="term" value="F:nucleic acid binding"/>
    <property type="evidence" value="ECO:0007669"/>
    <property type="project" value="InterPro"/>
</dbReference>
<evidence type="ECO:0000313" key="3">
    <source>
        <dbReference type="EMBL" id="CAI4010873.1"/>
    </source>
</evidence>
<feature type="compositionally biased region" description="Basic and acidic residues" evidence="1">
    <location>
        <begin position="1809"/>
        <end position="1824"/>
    </location>
</feature>
<feature type="compositionally biased region" description="Polar residues" evidence="1">
    <location>
        <begin position="422"/>
        <end position="432"/>
    </location>
</feature>
<dbReference type="EMBL" id="CAMXCT030004957">
    <property type="protein sequence ID" value="CAL4798185.1"/>
    <property type="molecule type" value="Genomic_DNA"/>
</dbReference>
<proteinExistence type="predicted"/>
<gene>
    <name evidence="3" type="ORF">C1SCF055_LOCUS36095</name>
</gene>
<feature type="domain" description="Integrase catalytic" evidence="2">
    <location>
        <begin position="1460"/>
        <end position="1627"/>
    </location>
</feature>
<dbReference type="InterPro" id="IPR001584">
    <property type="entry name" value="Integrase_cat-core"/>
</dbReference>
<feature type="region of interest" description="Disordered" evidence="1">
    <location>
        <begin position="340"/>
        <end position="370"/>
    </location>
</feature>
<accession>A0A9P1GF77</accession>
<dbReference type="InterPro" id="IPR036397">
    <property type="entry name" value="RNaseH_sf"/>
</dbReference>
<sequence length="1902" mass="214864">MARADTSKFQLYRDDEITVDRDGIPHYTGVMPHLMKEYKQRVLFAFAGLEGDGDTEEKERADLEKKQKRFAKRLIDALHGEAWTACQELLKEPETLRTLTTIEKETIIRKTEAFERFFDQSYRKKGQPIDSYLRDKKQAWRELRDLDESSNMSEDLLAYFLLRGCNLSRDDRRAILLVNRSSYNGAGIEQALRISFHDLHEKERFRSYEDRSPKKNGSGKGKKSFHANAAQESWDEEWEEDEGEEYADEAYEETEDQAWQDEGEQISDKGASEDDEIHEAYAAMDKMRKSYRDQRKKLKDTQKSRGFFRGEFTVEERAKAIEQEKSRSRCGACGRLGHWAGDSICPNKSSKPAKSKGKGKKGKKSGSANVVSDKPFPSFFTLTQGDVEEFADMVRTDDDDESRMPVDGGDDGLRRRVAAPRPSTTGATTPWEVSSIGGGYNHTEEIVIGDVPYRRASSCPGADEMDAFRASGIKVHPVALAAEERVTPDLNTKRVQQLQELCIANEIAYSGLNKESLKERLIKFYAWQAVPKRGSAKDLVRMACLEDEPVELKPVLPIPKAQAPVLPKSSARARAAPVIEQMKQERRMRDSWSPQDPSMIGPSGRYTEDDMFMKGIPIYHLRCEQCQAPMVGKTNRAEDGKFYGCTNFSPKGCKFTITYSEGKFMSSPLRPDPLGPGGTRSEQETAEGEVHTSHCMFLNSFVVDEPEFVHMAMPIDMEEFCNQSSASGDEVGLALIDTACTACMHSMGWRLVFSRRLPDMVKCEPLQQFKTFHFANGSSTASQIQVWKIPICLGGRPGEVHSAEVPEGNTPLLLSISALDALDAVVFMRKKLMRLQELGVTLPLVSTRTKHLAIDVSFENLELDVTSTLSGQPMIKSQAEDLSVFCAEEANESILQEFVAFKVVAAEFSEETYKPQVGSRGVTTKDRRKSLHVARFEALQQAAVSQQVMDAQMWAALRHHYTKAEELATDGFRCSMIFEPWGGTFPVTRLASLSRGWVNSQPTDVKDGVDLLSAEGTELLWRTLDEHDPLLTLIAFDCRLWSTLTNLSQHIDWHRLRQTVGRKTLELVKAIAKHRHERGRYYLLENPAGALSWIFSGILMSLLEEAGGKFVEGDQCRFGKTDLHTGKPVKKKTGWLGNNEHILNRLAKQCNCPPGSHEQVVGASRSKEAAVYPKQLCEEILLGLEDSMTSDYVAFQQKRQEAAFPVEEEMPELDSDDELLKELGEPATPRESQPMPAPATPSNILRRRPRVQEVKKGAWERVHGPATLELLRRILTWTVESGAVDWAVLEQEHELTQQLREQETGQTEVQLVLVSRLARRMKRPQPHAGPMEVPLRKALILMDNDEVLSSGWEEWHKLAPTQQNRTLPTRSKQVVVMLFGTDNAAAAEELEEPKEEDASSRWQRVPRELRLAIRRVHVNLGHARLPDMLRALRISRASEAAIRACRLFRCPECPRLAEPKLPRPSKLPTVDEFGVIVKDSDQVSWSLLNILDLCTTYQVMVLLDQAVRNPTSAEIAEAFTQGWSTWAGLPERGVVLDQARYFMNEFARNLEEQGCEVSLAAKASPWHIAAVERHGGTWKTIWRKLVWSQQVAGKSEVLQAVAQVSKARNSLARRSGFSPEQWVLGRSIRLPGDLLDDGEVARIGAQAAALTPTTRFHRQVQLRTAAREACIRAHRGILVAASPEHLSLADDLEVRGWMVTSRETELLDATPAVTSNTFLHIRRKDIPPPEGFEELEDEEKDQDERERRPAETRQEPLEDGVPRDEVEVPEAEESDGYEPSIAPGQPEQHQIESMAEGSERAESPQSRKRREEFEEGMRRSENLRRRTLKSSKFFKAKEDERKLKKTLSLKSLTMTESVRTSENAELPHLEDDEELPPIPMQQYDPDLDSYTNKPCQPQGHRQ</sequence>
<feature type="region of interest" description="Disordered" evidence="1">
    <location>
        <begin position="398"/>
        <end position="435"/>
    </location>
</feature>
<dbReference type="PROSITE" id="PS50994">
    <property type="entry name" value="INTEGRASE"/>
    <property type="match status" value="1"/>
</dbReference>
<feature type="compositionally biased region" description="Acidic residues" evidence="1">
    <location>
        <begin position="1767"/>
        <end position="1776"/>
    </location>
</feature>
<evidence type="ECO:0000313" key="4">
    <source>
        <dbReference type="EMBL" id="CAL4798185.1"/>
    </source>
</evidence>
<dbReference type="GO" id="GO:0015074">
    <property type="term" value="P:DNA integration"/>
    <property type="evidence" value="ECO:0007669"/>
    <property type="project" value="InterPro"/>
</dbReference>
<dbReference type="EMBL" id="CAMXCT010004957">
    <property type="protein sequence ID" value="CAI4010873.1"/>
    <property type="molecule type" value="Genomic_DNA"/>
</dbReference>
<feature type="region of interest" description="Disordered" evidence="1">
    <location>
        <begin position="666"/>
        <end position="686"/>
    </location>
</feature>
<protein>
    <recommendedName>
        <fullName evidence="2">Integrase catalytic domain-containing protein</fullName>
    </recommendedName>
</protein>
<dbReference type="OrthoDB" id="432073at2759"/>